<gene>
    <name evidence="4" type="ORF">DWW57_13950</name>
</gene>
<accession>A0A412TMU0</accession>
<dbReference type="EMBL" id="QRYC01000022">
    <property type="protein sequence ID" value="RGU55071.1"/>
    <property type="molecule type" value="Genomic_DNA"/>
</dbReference>
<sequence>MMEVRLNGRVYTCLEQLREQADEELFLFLEEWFDDRSYVLGHTSGSTGAPKEIQLSKADMRASARMTNAFFAIDRESVLLLCLSVSYIAGKMMVVRALEAGAELLTVKVSSHPLRITGQEEYVDRRIDLAAMVPMQVEESMKSESEKQRFGYIRHLIIGGAPVSVALEERLKKIPTQCYATYGMTETVSHIALKKLNSDPAYFALGEVGFEQDERGCLIINAPHLQARRFVTNDMVRLHGNKRFEWLGRFDYVINSGGIKLFPELIEQKLVRSIPGRFFITSRPDEVLGESVLLALEGAHWDFVSLQLLLQKIRPLLGRFELPKAFVVSPFFRETTSGKVVRTLPENAVFYPVHQLRVSE</sequence>
<dbReference type="Proteomes" id="UP000284243">
    <property type="component" value="Unassembled WGS sequence"/>
</dbReference>
<evidence type="ECO:0000313" key="5">
    <source>
        <dbReference type="Proteomes" id="UP000284243"/>
    </source>
</evidence>
<organism evidence="4 5">
    <name type="scientific">Odoribacter splanchnicus</name>
    <dbReference type="NCBI Taxonomy" id="28118"/>
    <lineage>
        <taxon>Bacteria</taxon>
        <taxon>Pseudomonadati</taxon>
        <taxon>Bacteroidota</taxon>
        <taxon>Bacteroidia</taxon>
        <taxon>Bacteroidales</taxon>
        <taxon>Odoribacteraceae</taxon>
        <taxon>Odoribacter</taxon>
    </lineage>
</organism>
<dbReference type="GO" id="GO:0031956">
    <property type="term" value="F:medium-chain fatty acid-CoA ligase activity"/>
    <property type="evidence" value="ECO:0007669"/>
    <property type="project" value="TreeGrafter"/>
</dbReference>
<dbReference type="GO" id="GO:0006631">
    <property type="term" value="P:fatty acid metabolic process"/>
    <property type="evidence" value="ECO:0007669"/>
    <property type="project" value="TreeGrafter"/>
</dbReference>
<evidence type="ECO:0000256" key="2">
    <source>
        <dbReference type="ARBA" id="ARBA00022598"/>
    </source>
</evidence>
<comment type="caution">
    <text evidence="4">The sequence shown here is derived from an EMBL/GenBank/DDBJ whole genome shotgun (WGS) entry which is preliminary data.</text>
</comment>
<dbReference type="Gene3D" id="3.40.50.12780">
    <property type="entry name" value="N-terminal domain of ligase-like"/>
    <property type="match status" value="1"/>
</dbReference>
<dbReference type="SUPFAM" id="SSF56801">
    <property type="entry name" value="Acetyl-CoA synthetase-like"/>
    <property type="match status" value="1"/>
</dbReference>
<evidence type="ECO:0000259" key="3">
    <source>
        <dbReference type="Pfam" id="PF00501"/>
    </source>
</evidence>
<dbReference type="PANTHER" id="PTHR43201:SF5">
    <property type="entry name" value="MEDIUM-CHAIN ACYL-COA LIGASE ACSF2, MITOCHONDRIAL"/>
    <property type="match status" value="1"/>
</dbReference>
<dbReference type="InterPro" id="IPR042099">
    <property type="entry name" value="ANL_N_sf"/>
</dbReference>
<feature type="domain" description="AMP-dependent synthetase/ligase" evidence="3">
    <location>
        <begin position="35"/>
        <end position="209"/>
    </location>
</feature>
<dbReference type="InterPro" id="IPR000873">
    <property type="entry name" value="AMP-dep_synth/lig_dom"/>
</dbReference>
<dbReference type="Gene3D" id="3.30.300.30">
    <property type="match status" value="1"/>
</dbReference>
<evidence type="ECO:0000313" key="4">
    <source>
        <dbReference type="EMBL" id="RGU55071.1"/>
    </source>
</evidence>
<dbReference type="InterPro" id="IPR045851">
    <property type="entry name" value="AMP-bd_C_sf"/>
</dbReference>
<evidence type="ECO:0000256" key="1">
    <source>
        <dbReference type="ARBA" id="ARBA00006432"/>
    </source>
</evidence>
<keyword evidence="2" id="KW-0436">Ligase</keyword>
<dbReference type="Pfam" id="PF00501">
    <property type="entry name" value="AMP-binding"/>
    <property type="match status" value="1"/>
</dbReference>
<reference evidence="4 5" key="1">
    <citation type="submission" date="2018-08" db="EMBL/GenBank/DDBJ databases">
        <title>A genome reference for cultivated species of the human gut microbiota.</title>
        <authorList>
            <person name="Zou Y."/>
            <person name="Xue W."/>
            <person name="Luo G."/>
        </authorList>
    </citation>
    <scope>NUCLEOTIDE SEQUENCE [LARGE SCALE GENOMIC DNA]</scope>
    <source>
        <strain evidence="4 5">AF16-14</strain>
    </source>
</reference>
<proteinExistence type="inferred from homology"/>
<dbReference type="PANTHER" id="PTHR43201">
    <property type="entry name" value="ACYL-COA SYNTHETASE"/>
    <property type="match status" value="1"/>
</dbReference>
<dbReference type="PROSITE" id="PS00455">
    <property type="entry name" value="AMP_BINDING"/>
    <property type="match status" value="1"/>
</dbReference>
<protein>
    <submittedName>
        <fullName evidence="4">AMP-dependent synthetase</fullName>
    </submittedName>
</protein>
<name>A0A412TMU0_9BACT</name>
<dbReference type="AlphaFoldDB" id="A0A412TMU0"/>
<dbReference type="RefSeq" id="WP_022160062.1">
    <property type="nucleotide sequence ID" value="NZ_CABJFF010000020.1"/>
</dbReference>
<comment type="similarity">
    <text evidence="1">Belongs to the ATP-dependent AMP-binding enzyme family.</text>
</comment>
<dbReference type="InterPro" id="IPR020845">
    <property type="entry name" value="AMP-binding_CS"/>
</dbReference>